<dbReference type="eggNOG" id="COG0665">
    <property type="taxonomic scope" value="Bacteria"/>
</dbReference>
<dbReference type="HOGENOM" id="CLU_007884_3_0_5"/>
<dbReference type="Pfam" id="PF01266">
    <property type="entry name" value="DAO"/>
    <property type="match status" value="1"/>
</dbReference>
<sequence length="435" mass="46998">MPNAHAASYYRERIGDDTLRLSLEGRAHADVCVIGGGLAGLTTARELARRGRRVILLEGERIGWGASGRNAGFVSAGFSEGLDTLERRVGLDQARALYALSCAGVAYVRDTIVASGRQDIVSGRGKLKVLRHAGTGALKRSRDALAQKYGVEQAFWPREHLREVLRTPVYHGALFDPDAFHIDPLAYAQEVARCCEAAGGWIFEGSPVSRIARIGAGWRVETDIGVVHAETVVLATSAYGVLHHTYAPVDRAILPVATHVVVTEPLGARLAEAIRFPGCVADTRRCGDYFRVVAGGRLLWGGRITTRRSEPSRLADLLKADILKVFPQLGDVRIDHAWSGLMGYSVRKMPLVGPVRPGLWAATALGGHGLNTSATVADLVASGICDGDDRWRLFAPFAVRWGGGLIGRLATRFEYGRLRLADRIDERAARGAARA</sequence>
<dbReference type="EMBL" id="CP002568">
    <property type="protein sequence ID" value="ADZ69943.1"/>
    <property type="molecule type" value="Genomic_DNA"/>
</dbReference>
<dbReference type="PRINTS" id="PR00420">
    <property type="entry name" value="RNGMNOXGNASE"/>
</dbReference>
<dbReference type="GO" id="GO:0016491">
    <property type="term" value="F:oxidoreductase activity"/>
    <property type="evidence" value="ECO:0007669"/>
    <property type="project" value="UniProtKB-KW"/>
</dbReference>
<dbReference type="Proteomes" id="UP000008130">
    <property type="component" value="Chromosome"/>
</dbReference>
<keyword evidence="4" id="KW-1185">Reference proteome</keyword>
<keyword evidence="1" id="KW-0560">Oxidoreductase</keyword>
<feature type="domain" description="FAD dependent oxidoreductase" evidence="2">
    <location>
        <begin position="30"/>
        <end position="381"/>
    </location>
</feature>
<evidence type="ECO:0000313" key="3">
    <source>
        <dbReference type="EMBL" id="ADZ69943.1"/>
    </source>
</evidence>
<dbReference type="STRING" id="991905.SL003B_1515"/>
<evidence type="ECO:0000256" key="1">
    <source>
        <dbReference type="ARBA" id="ARBA00023002"/>
    </source>
</evidence>
<evidence type="ECO:0000313" key="4">
    <source>
        <dbReference type="Proteomes" id="UP000008130"/>
    </source>
</evidence>
<dbReference type="AlphaFoldDB" id="F2J417"/>
<dbReference type="KEGG" id="pgv:SL003B_1515"/>
<dbReference type="InterPro" id="IPR036188">
    <property type="entry name" value="FAD/NAD-bd_sf"/>
</dbReference>
<dbReference type="GO" id="GO:0005737">
    <property type="term" value="C:cytoplasm"/>
    <property type="evidence" value="ECO:0007669"/>
    <property type="project" value="TreeGrafter"/>
</dbReference>
<dbReference type="Gene3D" id="3.30.9.10">
    <property type="entry name" value="D-Amino Acid Oxidase, subunit A, domain 2"/>
    <property type="match status" value="1"/>
</dbReference>
<dbReference type="InterPro" id="IPR006076">
    <property type="entry name" value="FAD-dep_OxRdtase"/>
</dbReference>
<name>F2J417_POLGS</name>
<dbReference type="Gene3D" id="3.50.50.60">
    <property type="entry name" value="FAD/NAD(P)-binding domain"/>
    <property type="match status" value="1"/>
</dbReference>
<dbReference type="PANTHER" id="PTHR13847">
    <property type="entry name" value="SARCOSINE DEHYDROGENASE-RELATED"/>
    <property type="match status" value="1"/>
</dbReference>
<evidence type="ECO:0000259" key="2">
    <source>
        <dbReference type="Pfam" id="PF01266"/>
    </source>
</evidence>
<accession>F2J417</accession>
<protein>
    <submittedName>
        <fullName evidence="3">Putative oxidoreductase protein</fullName>
    </submittedName>
</protein>
<dbReference type="PANTHER" id="PTHR13847:SF281">
    <property type="entry name" value="FAD DEPENDENT OXIDOREDUCTASE DOMAIN-CONTAINING PROTEIN"/>
    <property type="match status" value="1"/>
</dbReference>
<gene>
    <name evidence="3" type="ordered locus">SL003B_1515</name>
</gene>
<reference evidence="3 4" key="1">
    <citation type="journal article" date="2011" name="J. Bacteriol.">
        <title>Complete genome sequence of Polymorphum gilvum SL003B-26A1T, a crude oil-degrading bacterium from oil-polluted saline soil.</title>
        <authorList>
            <person name="Li S.G."/>
            <person name="Tang Y.Q."/>
            <person name="Nie Y."/>
            <person name="Cai M."/>
            <person name="Wu X.L."/>
        </authorList>
    </citation>
    <scope>NUCLEOTIDE SEQUENCE [LARGE SCALE GENOMIC DNA]</scope>
    <source>
        <strain evidence="4">LMG 25793 / CGMCC 1.9160 / SL003B-26A1</strain>
    </source>
</reference>
<dbReference type="SUPFAM" id="SSF51905">
    <property type="entry name" value="FAD/NAD(P)-binding domain"/>
    <property type="match status" value="1"/>
</dbReference>
<proteinExistence type="predicted"/>
<organism evidence="3 4">
    <name type="scientific">Polymorphum gilvum (strain LMG 25793 / CGMCC 1.9160 / SL003B-26A1)</name>
    <dbReference type="NCBI Taxonomy" id="991905"/>
    <lineage>
        <taxon>Bacteria</taxon>
        <taxon>Pseudomonadati</taxon>
        <taxon>Pseudomonadota</taxon>
        <taxon>Alphaproteobacteria</taxon>
        <taxon>Rhodobacterales</taxon>
        <taxon>Paracoccaceae</taxon>
        <taxon>Polymorphum</taxon>
    </lineage>
</organism>